<protein>
    <submittedName>
        <fullName evidence="3">Glycosyltransferase CsbB</fullName>
        <ecNumber evidence="3">2.4.-.-</ecNumber>
    </submittedName>
</protein>
<feature type="domain" description="Glycosyltransferase 2-like" evidence="2">
    <location>
        <begin position="4"/>
        <end position="166"/>
    </location>
</feature>
<evidence type="ECO:0000313" key="3">
    <source>
        <dbReference type="EMBL" id="ARQ06716.1"/>
    </source>
</evidence>
<dbReference type="STRING" id="1855823.MCCS_10690"/>
<dbReference type="AlphaFoldDB" id="A0A1W7ABC4"/>
<proteinExistence type="predicted"/>
<evidence type="ECO:0000259" key="2">
    <source>
        <dbReference type="Pfam" id="PF00535"/>
    </source>
</evidence>
<accession>A0A1W7ABC4</accession>
<dbReference type="EC" id="2.4.-.-" evidence="3"/>
<keyword evidence="3" id="KW-0808">Transferase</keyword>
<keyword evidence="1" id="KW-0812">Transmembrane</keyword>
<dbReference type="CDD" id="cd04187">
    <property type="entry name" value="DPM1_like_bac"/>
    <property type="match status" value="1"/>
</dbReference>
<name>A0A1W7ABC4_9STAP</name>
<dbReference type="PANTHER" id="PTHR48090">
    <property type="entry name" value="UNDECAPRENYL-PHOSPHATE 4-DEOXY-4-FORMAMIDO-L-ARABINOSE TRANSFERASE-RELATED"/>
    <property type="match status" value="1"/>
</dbReference>
<feature type="transmembrane region" description="Helical" evidence="1">
    <location>
        <begin position="260"/>
        <end position="285"/>
    </location>
</feature>
<dbReference type="PANTHER" id="PTHR48090:SF8">
    <property type="entry name" value="GLYCOSYLTRANSFERASE CSBB-RELATED"/>
    <property type="match status" value="1"/>
</dbReference>
<dbReference type="OrthoDB" id="9807778at2"/>
<keyword evidence="1" id="KW-0472">Membrane</keyword>
<reference evidence="3 4" key="1">
    <citation type="journal article" date="2017" name="Int. J. Syst. Evol. Microbiol.">
        <title>Macrococcus canis sp. nov., a skin bacterium associated with infections in dogs.</title>
        <authorList>
            <person name="Gobeli Brawand S."/>
            <person name="Cotting K."/>
            <person name="Gomez-Sanz E."/>
            <person name="Collaud A."/>
            <person name="Thomann A."/>
            <person name="Brodard I."/>
            <person name="Rodriguez-Campos S."/>
            <person name="Strauss C."/>
            <person name="Perreten V."/>
        </authorList>
    </citation>
    <scope>NUCLEOTIDE SEQUENCE [LARGE SCALE GENOMIC DNA]</scope>
    <source>
        <strain evidence="3 4">KM45013</strain>
    </source>
</reference>
<dbReference type="RefSeq" id="WP_086042369.1">
    <property type="nucleotide sequence ID" value="NZ_CBCRZA010000005.1"/>
</dbReference>
<gene>
    <name evidence="3" type="primary">csbB</name>
    <name evidence="3" type="ORF">MCCS_10690</name>
</gene>
<dbReference type="InterPro" id="IPR050256">
    <property type="entry name" value="Glycosyltransferase_2"/>
</dbReference>
<dbReference type="Pfam" id="PF00535">
    <property type="entry name" value="Glycos_transf_2"/>
    <property type="match status" value="1"/>
</dbReference>
<dbReference type="KEGG" id="mcak:MCCS_10690"/>
<dbReference type="Proteomes" id="UP000194154">
    <property type="component" value="Chromosome"/>
</dbReference>
<sequence>MLISLIAPIYNEEKNIQLLTEKIDAVMHSNKFKYELILINDGSKDNSLSIIREQALLFPQIRYISFSRNFGKESAMIAGLNAARGDCAVILDADLQHPPERIPEMIQYYLQGYDQVVMRRDRSGEHAIRKFPTQLFYKLINNAVDIQLTDGEGDFRLISRRVIDSILSLKEYNRFSKGIFEWVGFSKKTLNFKNIERFEGQSSFSLKRLVDYAIDGIISYNNKPLRLCFHFGAITMTLCLLYILITFIQIMRHGVESPGYFTIIASVLFLGSVQLFGLGIIGEYIGRIYYETKGRPHYIISDTNIDESDFQEKVRKRA</sequence>
<dbReference type="Gene3D" id="3.90.550.10">
    <property type="entry name" value="Spore Coat Polysaccharide Biosynthesis Protein SpsA, Chain A"/>
    <property type="match status" value="1"/>
</dbReference>
<dbReference type="SUPFAM" id="SSF53448">
    <property type="entry name" value="Nucleotide-diphospho-sugar transferases"/>
    <property type="match status" value="1"/>
</dbReference>
<dbReference type="GeneID" id="35295201"/>
<feature type="transmembrane region" description="Helical" evidence="1">
    <location>
        <begin position="227"/>
        <end position="248"/>
    </location>
</feature>
<dbReference type="InterPro" id="IPR001173">
    <property type="entry name" value="Glyco_trans_2-like"/>
</dbReference>
<evidence type="ECO:0000313" key="4">
    <source>
        <dbReference type="Proteomes" id="UP000194154"/>
    </source>
</evidence>
<dbReference type="GO" id="GO:0016757">
    <property type="term" value="F:glycosyltransferase activity"/>
    <property type="evidence" value="ECO:0007669"/>
    <property type="project" value="UniProtKB-KW"/>
</dbReference>
<organism evidence="3 4">
    <name type="scientific">Macrococcoides canis</name>
    <dbReference type="NCBI Taxonomy" id="1855823"/>
    <lineage>
        <taxon>Bacteria</taxon>
        <taxon>Bacillati</taxon>
        <taxon>Bacillota</taxon>
        <taxon>Bacilli</taxon>
        <taxon>Bacillales</taxon>
        <taxon>Staphylococcaceae</taxon>
        <taxon>Macrococcoides</taxon>
    </lineage>
</organism>
<keyword evidence="4" id="KW-1185">Reference proteome</keyword>
<keyword evidence="3" id="KW-0328">Glycosyltransferase</keyword>
<dbReference type="EMBL" id="CP021059">
    <property type="protein sequence ID" value="ARQ06716.1"/>
    <property type="molecule type" value="Genomic_DNA"/>
</dbReference>
<dbReference type="InterPro" id="IPR029044">
    <property type="entry name" value="Nucleotide-diphossugar_trans"/>
</dbReference>
<keyword evidence="1" id="KW-1133">Transmembrane helix</keyword>
<dbReference type="GO" id="GO:0005886">
    <property type="term" value="C:plasma membrane"/>
    <property type="evidence" value="ECO:0007669"/>
    <property type="project" value="TreeGrafter"/>
</dbReference>
<evidence type="ECO:0000256" key="1">
    <source>
        <dbReference type="SAM" id="Phobius"/>
    </source>
</evidence>